<dbReference type="Proteomes" id="UP000585474">
    <property type="component" value="Unassembled WGS sequence"/>
</dbReference>
<reference evidence="2 3" key="1">
    <citation type="submission" date="2019-07" db="EMBL/GenBank/DDBJ databases">
        <title>De Novo Assembly of kiwifruit Actinidia rufa.</title>
        <authorList>
            <person name="Sugita-Konishi S."/>
            <person name="Sato K."/>
            <person name="Mori E."/>
            <person name="Abe Y."/>
            <person name="Kisaki G."/>
            <person name="Hamano K."/>
            <person name="Suezawa K."/>
            <person name="Otani M."/>
            <person name="Fukuda T."/>
            <person name="Manabe T."/>
            <person name="Gomi K."/>
            <person name="Tabuchi M."/>
            <person name="Akimitsu K."/>
            <person name="Kataoka I."/>
        </authorList>
    </citation>
    <scope>NUCLEOTIDE SEQUENCE [LARGE SCALE GENOMIC DNA]</scope>
    <source>
        <strain evidence="3">cv. Fuchu</strain>
    </source>
</reference>
<dbReference type="PANTHER" id="PTHR31476">
    <property type="entry name" value="PROTEIN WHAT'S THIS FACTOR 1 HOMOLOG, CHLOROPLASTIC"/>
    <property type="match status" value="1"/>
</dbReference>
<proteinExistence type="predicted"/>
<dbReference type="InterPro" id="IPR021099">
    <property type="entry name" value="PORR_domain"/>
</dbReference>
<sequence length="95" mass="11105">MSQSVAIPKKLQRVLNHGYDDYIEVENKMCKVLKLQDLILSQPTSTISVDRLDTIARRLGLSPKHFDTGRFILKFPHVYEILEHQVHKILYCRLT</sequence>
<dbReference type="GO" id="GO:0016787">
    <property type="term" value="F:hydrolase activity"/>
    <property type="evidence" value="ECO:0007669"/>
    <property type="project" value="UniProtKB-KW"/>
</dbReference>
<feature type="domain" description="PORR" evidence="1">
    <location>
        <begin position="16"/>
        <end position="95"/>
    </location>
</feature>
<organism evidence="2 3">
    <name type="scientific">Actinidia rufa</name>
    <dbReference type="NCBI Taxonomy" id="165716"/>
    <lineage>
        <taxon>Eukaryota</taxon>
        <taxon>Viridiplantae</taxon>
        <taxon>Streptophyta</taxon>
        <taxon>Embryophyta</taxon>
        <taxon>Tracheophyta</taxon>
        <taxon>Spermatophyta</taxon>
        <taxon>Magnoliopsida</taxon>
        <taxon>eudicotyledons</taxon>
        <taxon>Gunneridae</taxon>
        <taxon>Pentapetalae</taxon>
        <taxon>asterids</taxon>
        <taxon>Ericales</taxon>
        <taxon>Actinidiaceae</taxon>
        <taxon>Actinidia</taxon>
    </lineage>
</organism>
<dbReference type="EMBL" id="BJWL01000002">
    <property type="protein sequence ID" value="GFY82511.1"/>
    <property type="molecule type" value="Genomic_DNA"/>
</dbReference>
<keyword evidence="2" id="KW-0378">Hydrolase</keyword>
<keyword evidence="3" id="KW-1185">Reference proteome</keyword>
<name>A0A7J0E7P9_9ERIC</name>
<protein>
    <submittedName>
        <fullName evidence="2">Ubiquitin carboxyl-terminal hydrolase family protein</fullName>
    </submittedName>
</protein>
<dbReference type="OrthoDB" id="10419693at2759"/>
<comment type="caution">
    <text evidence="2">The sequence shown here is derived from an EMBL/GenBank/DDBJ whole genome shotgun (WGS) entry which is preliminary data.</text>
</comment>
<dbReference type="GO" id="GO:0003723">
    <property type="term" value="F:RNA binding"/>
    <property type="evidence" value="ECO:0007669"/>
    <property type="project" value="InterPro"/>
</dbReference>
<gene>
    <name evidence="2" type="ORF">Acr_02g0007510</name>
</gene>
<dbReference type="AlphaFoldDB" id="A0A7J0E7P9"/>
<dbReference type="PANTHER" id="PTHR31476:SF9">
    <property type="entry name" value="PROTEIN ROOT PRIMORDIUM DEFECTIVE 1"/>
    <property type="match status" value="1"/>
</dbReference>
<accession>A0A7J0E7P9</accession>
<evidence type="ECO:0000313" key="3">
    <source>
        <dbReference type="Proteomes" id="UP000585474"/>
    </source>
</evidence>
<evidence type="ECO:0000313" key="2">
    <source>
        <dbReference type="EMBL" id="GFY82511.1"/>
    </source>
</evidence>
<dbReference type="InterPro" id="IPR045040">
    <property type="entry name" value="PORR_fam"/>
</dbReference>
<evidence type="ECO:0000259" key="1">
    <source>
        <dbReference type="Pfam" id="PF11955"/>
    </source>
</evidence>
<dbReference type="Pfam" id="PF11955">
    <property type="entry name" value="PORR"/>
    <property type="match status" value="1"/>
</dbReference>